<keyword evidence="3" id="KW-0597">Phosphoprotein</keyword>
<dbReference type="PANTHER" id="PTHR45569:SF1">
    <property type="entry name" value="SENSOR PROTEIN KDPD"/>
    <property type="match status" value="1"/>
</dbReference>
<dbReference type="GO" id="GO:0005886">
    <property type="term" value="C:plasma membrane"/>
    <property type="evidence" value="ECO:0007669"/>
    <property type="project" value="TreeGrafter"/>
</dbReference>
<name>A0A645E206_9ZZZZ</name>
<evidence type="ECO:0000256" key="3">
    <source>
        <dbReference type="ARBA" id="ARBA00022553"/>
    </source>
</evidence>
<evidence type="ECO:0000256" key="4">
    <source>
        <dbReference type="ARBA" id="ARBA00022679"/>
    </source>
</evidence>
<protein>
    <recommendedName>
        <fullName evidence="2">histidine kinase</fullName>
        <ecNumber evidence="2">2.7.13.3</ecNumber>
    </recommendedName>
</protein>
<dbReference type="CDD" id="cd00075">
    <property type="entry name" value="HATPase"/>
    <property type="match status" value="1"/>
</dbReference>
<dbReference type="InterPro" id="IPR036097">
    <property type="entry name" value="HisK_dim/P_sf"/>
</dbReference>
<comment type="caution">
    <text evidence="7">The sequence shown here is derived from an EMBL/GenBank/DDBJ whole genome shotgun (WGS) entry which is preliminary data.</text>
</comment>
<keyword evidence="5 7" id="KW-0418">Kinase</keyword>
<dbReference type="SMART" id="SM00388">
    <property type="entry name" value="HisKA"/>
    <property type="match status" value="1"/>
</dbReference>
<proteinExistence type="predicted"/>
<dbReference type="PROSITE" id="PS50109">
    <property type="entry name" value="HIS_KIN"/>
    <property type="match status" value="1"/>
</dbReference>
<dbReference type="Pfam" id="PF00512">
    <property type="entry name" value="HisKA"/>
    <property type="match status" value="1"/>
</dbReference>
<dbReference type="EMBL" id="VSSQ01041224">
    <property type="protein sequence ID" value="MPM94622.1"/>
    <property type="molecule type" value="Genomic_DNA"/>
</dbReference>
<dbReference type="SUPFAM" id="SSF47384">
    <property type="entry name" value="Homodimeric domain of signal transducing histidine kinase"/>
    <property type="match status" value="1"/>
</dbReference>
<dbReference type="AlphaFoldDB" id="A0A645E206"/>
<dbReference type="PRINTS" id="PR00344">
    <property type="entry name" value="BCTRLSENSOR"/>
</dbReference>
<dbReference type="SMART" id="SM00387">
    <property type="entry name" value="HATPase_c"/>
    <property type="match status" value="1"/>
</dbReference>
<comment type="catalytic activity">
    <reaction evidence="1">
        <text>ATP + protein L-histidine = ADP + protein N-phospho-L-histidine.</text>
        <dbReference type="EC" id="2.7.13.3"/>
    </reaction>
</comment>
<dbReference type="GO" id="GO:0000155">
    <property type="term" value="F:phosphorelay sensor kinase activity"/>
    <property type="evidence" value="ECO:0007669"/>
    <property type="project" value="InterPro"/>
</dbReference>
<dbReference type="SUPFAM" id="SSF55874">
    <property type="entry name" value="ATPase domain of HSP90 chaperone/DNA topoisomerase II/histidine kinase"/>
    <property type="match status" value="1"/>
</dbReference>
<dbReference type="PANTHER" id="PTHR45569">
    <property type="entry name" value="SENSOR PROTEIN KDPD"/>
    <property type="match status" value="1"/>
</dbReference>
<dbReference type="InterPro" id="IPR003594">
    <property type="entry name" value="HATPase_dom"/>
</dbReference>
<evidence type="ECO:0000259" key="6">
    <source>
        <dbReference type="PROSITE" id="PS50109"/>
    </source>
</evidence>
<organism evidence="7">
    <name type="scientific">bioreactor metagenome</name>
    <dbReference type="NCBI Taxonomy" id="1076179"/>
    <lineage>
        <taxon>unclassified sequences</taxon>
        <taxon>metagenomes</taxon>
        <taxon>ecological metagenomes</taxon>
    </lineage>
</organism>
<accession>A0A645E206</accession>
<dbReference type="InterPro" id="IPR003661">
    <property type="entry name" value="HisK_dim/P_dom"/>
</dbReference>
<dbReference type="EC" id="2.7.13.3" evidence="2"/>
<dbReference type="InterPro" id="IPR052023">
    <property type="entry name" value="Histidine_kinase_KdpD"/>
</dbReference>
<dbReference type="Gene3D" id="3.30.565.10">
    <property type="entry name" value="Histidine kinase-like ATPase, C-terminal domain"/>
    <property type="match status" value="1"/>
</dbReference>
<dbReference type="Gene3D" id="1.10.287.130">
    <property type="match status" value="1"/>
</dbReference>
<dbReference type="Pfam" id="PF02518">
    <property type="entry name" value="HATPase_c"/>
    <property type="match status" value="1"/>
</dbReference>
<dbReference type="InterPro" id="IPR005467">
    <property type="entry name" value="His_kinase_dom"/>
</dbReference>
<dbReference type="FunFam" id="3.30.565.10:FF:000006">
    <property type="entry name" value="Sensor histidine kinase WalK"/>
    <property type="match status" value="1"/>
</dbReference>
<feature type="domain" description="Histidine kinase" evidence="6">
    <location>
        <begin position="1"/>
        <end position="213"/>
    </location>
</feature>
<dbReference type="InterPro" id="IPR004358">
    <property type="entry name" value="Sig_transdc_His_kin-like_C"/>
</dbReference>
<evidence type="ECO:0000256" key="2">
    <source>
        <dbReference type="ARBA" id="ARBA00012438"/>
    </source>
</evidence>
<dbReference type="InterPro" id="IPR036890">
    <property type="entry name" value="HATPase_C_sf"/>
</dbReference>
<evidence type="ECO:0000313" key="7">
    <source>
        <dbReference type="EMBL" id="MPM94622.1"/>
    </source>
</evidence>
<evidence type="ECO:0000256" key="1">
    <source>
        <dbReference type="ARBA" id="ARBA00000085"/>
    </source>
</evidence>
<keyword evidence="4 7" id="KW-0808">Transferase</keyword>
<gene>
    <name evidence="7" type="primary">walK_13</name>
    <name evidence="7" type="ORF">SDC9_141770</name>
</gene>
<sequence length="218" mass="24455">MRTPLTSISGNAELLTNQYEMLDNQQRMQLFSDIFEDSSWLIRLVENLLAITRMDNKSVSLNLKPEFVVDVIEEAISHSARRAQNHILMVEHVEEFLMARMEASLIVQVLVNLVDNAVKYTPHGSKIKISAKRSLDCVLITVCDTGPGIPAEQKSRLFEMYFVGSNYRSDTRRGLGLGLALCKAIVSAHGGDIWVSDYEPQGTCFTFSLKAEEVKANE</sequence>
<dbReference type="CDD" id="cd00082">
    <property type="entry name" value="HisKA"/>
    <property type="match status" value="1"/>
</dbReference>
<reference evidence="7" key="1">
    <citation type="submission" date="2019-08" db="EMBL/GenBank/DDBJ databases">
        <authorList>
            <person name="Kucharzyk K."/>
            <person name="Murdoch R.W."/>
            <person name="Higgins S."/>
            <person name="Loffler F."/>
        </authorList>
    </citation>
    <scope>NUCLEOTIDE SEQUENCE</scope>
</reference>
<evidence type="ECO:0000256" key="5">
    <source>
        <dbReference type="ARBA" id="ARBA00022777"/>
    </source>
</evidence>